<dbReference type="Proteomes" id="UP001341840">
    <property type="component" value="Unassembled WGS sequence"/>
</dbReference>
<organism evidence="2 3">
    <name type="scientific">Stylosanthes scabra</name>
    <dbReference type="NCBI Taxonomy" id="79078"/>
    <lineage>
        <taxon>Eukaryota</taxon>
        <taxon>Viridiplantae</taxon>
        <taxon>Streptophyta</taxon>
        <taxon>Embryophyta</taxon>
        <taxon>Tracheophyta</taxon>
        <taxon>Spermatophyta</taxon>
        <taxon>Magnoliopsida</taxon>
        <taxon>eudicotyledons</taxon>
        <taxon>Gunneridae</taxon>
        <taxon>Pentapetalae</taxon>
        <taxon>rosids</taxon>
        <taxon>fabids</taxon>
        <taxon>Fabales</taxon>
        <taxon>Fabaceae</taxon>
        <taxon>Papilionoideae</taxon>
        <taxon>50 kb inversion clade</taxon>
        <taxon>dalbergioids sensu lato</taxon>
        <taxon>Dalbergieae</taxon>
        <taxon>Pterocarpus clade</taxon>
        <taxon>Stylosanthes</taxon>
    </lineage>
</organism>
<evidence type="ECO:0000256" key="1">
    <source>
        <dbReference type="SAM" id="MobiDB-lite"/>
    </source>
</evidence>
<feature type="region of interest" description="Disordered" evidence="1">
    <location>
        <begin position="1"/>
        <end position="54"/>
    </location>
</feature>
<proteinExistence type="predicted"/>
<accession>A0ABU6QZJ1</accession>
<comment type="caution">
    <text evidence="2">The sequence shown here is derived from an EMBL/GenBank/DDBJ whole genome shotgun (WGS) entry which is preliminary data.</text>
</comment>
<feature type="non-terminal residue" evidence="2">
    <location>
        <position position="54"/>
    </location>
</feature>
<name>A0ABU6QZJ1_9FABA</name>
<feature type="non-terminal residue" evidence="2">
    <location>
        <position position="1"/>
    </location>
</feature>
<dbReference type="EMBL" id="JASCZI010003701">
    <property type="protein sequence ID" value="MED6116916.1"/>
    <property type="molecule type" value="Genomic_DNA"/>
</dbReference>
<evidence type="ECO:0000313" key="3">
    <source>
        <dbReference type="Proteomes" id="UP001341840"/>
    </source>
</evidence>
<sequence>KNGERKLKEQERKNLEHSVRAPTPRHGDSRLGIQSSSPGSSHPCLGHYKNLPPK</sequence>
<gene>
    <name evidence="2" type="ORF">PIB30_104822</name>
</gene>
<reference evidence="2 3" key="1">
    <citation type="journal article" date="2023" name="Plants (Basel)">
        <title>Bridging the Gap: Combining Genomics and Transcriptomics Approaches to Understand Stylosanthes scabra, an Orphan Legume from the Brazilian Caatinga.</title>
        <authorList>
            <person name="Ferreira-Neto J.R.C."/>
            <person name="da Silva M.D."/>
            <person name="Binneck E."/>
            <person name="de Melo N.F."/>
            <person name="da Silva R.H."/>
            <person name="de Melo A.L.T.M."/>
            <person name="Pandolfi V."/>
            <person name="Bustamante F.O."/>
            <person name="Brasileiro-Vidal A.C."/>
            <person name="Benko-Iseppon A.M."/>
        </authorList>
    </citation>
    <scope>NUCLEOTIDE SEQUENCE [LARGE SCALE GENOMIC DNA]</scope>
    <source>
        <tissue evidence="2">Leaves</tissue>
    </source>
</reference>
<protein>
    <submittedName>
        <fullName evidence="2">Uncharacterized protein</fullName>
    </submittedName>
</protein>
<keyword evidence="3" id="KW-1185">Reference proteome</keyword>
<feature type="compositionally biased region" description="Basic and acidic residues" evidence="1">
    <location>
        <begin position="1"/>
        <end position="29"/>
    </location>
</feature>
<evidence type="ECO:0000313" key="2">
    <source>
        <dbReference type="EMBL" id="MED6116916.1"/>
    </source>
</evidence>